<dbReference type="Pfam" id="PF01545">
    <property type="entry name" value="Cation_efflux"/>
    <property type="match status" value="1"/>
</dbReference>
<evidence type="ECO:0000256" key="6">
    <source>
        <dbReference type="ARBA" id="ARBA00022989"/>
    </source>
</evidence>
<feature type="region of interest" description="Disordered" evidence="9">
    <location>
        <begin position="1"/>
        <end position="25"/>
    </location>
</feature>
<name>A0A0E3L7V6_9EURY</name>
<dbReference type="InterPro" id="IPR027470">
    <property type="entry name" value="Cation_efflux_CTD"/>
</dbReference>
<keyword evidence="14" id="KW-1185">Reference proteome</keyword>
<evidence type="ECO:0000259" key="11">
    <source>
        <dbReference type="Pfam" id="PF01545"/>
    </source>
</evidence>
<dbReference type="Proteomes" id="UP000033111">
    <property type="component" value="Chromosome"/>
</dbReference>
<dbReference type="Gene3D" id="3.30.70.1350">
    <property type="entry name" value="Cation efflux protein, cytoplasmic domain"/>
    <property type="match status" value="1"/>
</dbReference>
<dbReference type="Pfam" id="PF16916">
    <property type="entry name" value="ZT_dimer"/>
    <property type="match status" value="1"/>
</dbReference>
<feature type="transmembrane region" description="Helical" evidence="10">
    <location>
        <begin position="119"/>
        <end position="135"/>
    </location>
</feature>
<evidence type="ECO:0000256" key="8">
    <source>
        <dbReference type="ARBA" id="ARBA00023136"/>
    </source>
</evidence>
<accession>A0A0E3L7V6</accession>
<evidence type="ECO:0000256" key="4">
    <source>
        <dbReference type="ARBA" id="ARBA00022475"/>
    </source>
</evidence>
<dbReference type="RefSeq" id="WP_231590404.1">
    <property type="nucleotide sequence ID" value="NZ_CP009506.1"/>
</dbReference>
<dbReference type="InterPro" id="IPR002524">
    <property type="entry name" value="Cation_efflux"/>
</dbReference>
<keyword evidence="3" id="KW-0813">Transport</keyword>
<dbReference type="InterPro" id="IPR027469">
    <property type="entry name" value="Cation_efflux_TMD_sf"/>
</dbReference>
<keyword evidence="6 10" id="KW-1133">Transmembrane helix</keyword>
<dbReference type="PANTHER" id="PTHR43840">
    <property type="entry name" value="MITOCHONDRIAL METAL TRANSPORTER 1-RELATED"/>
    <property type="match status" value="1"/>
</dbReference>
<dbReference type="PANTHER" id="PTHR43840:SF15">
    <property type="entry name" value="MITOCHONDRIAL METAL TRANSPORTER 1-RELATED"/>
    <property type="match status" value="1"/>
</dbReference>
<dbReference type="InterPro" id="IPR050291">
    <property type="entry name" value="CDF_Transporter"/>
</dbReference>
<evidence type="ECO:0000313" key="14">
    <source>
        <dbReference type="Proteomes" id="UP000033111"/>
    </source>
</evidence>
<dbReference type="FunFam" id="3.30.70.1350:FF:000014">
    <property type="entry name" value="Cation efflux system protein"/>
    <property type="match status" value="1"/>
</dbReference>
<evidence type="ECO:0000256" key="1">
    <source>
        <dbReference type="ARBA" id="ARBA00004651"/>
    </source>
</evidence>
<evidence type="ECO:0000256" key="5">
    <source>
        <dbReference type="ARBA" id="ARBA00022692"/>
    </source>
</evidence>
<comment type="subcellular location">
    <subcellularLocation>
        <location evidence="1">Cell membrane</location>
        <topology evidence="1">Multi-pass membrane protein</topology>
    </subcellularLocation>
</comment>
<sequence>MSESDSSNHLHDNESTSEKSRGQSHKHEELFNYRLCLHSISHKFFHSHFYKHSHVHPHEHSHGHSHTHGRVDSSIIATQKGLWAVKWSFIGLMVTAVLQIFIVIISGSVALLADTIHNFGDASTAIPLAIAFTLARRKPSKRFSYGYGRVEDLAGLIIVFLILFSAAVAGYESVTRFLNPLPVEHLQAVALAAIMGCIGNEVVAQFRMKVGKEIGSAALIADGYHARVDGFTSLAVLIGVVGAWLGYPILDPLIGMLITIAILKIVLDSSKLVFTRLLDGVEPEVLDQVKAIAEGVEGVCEVTDLRVRWIGHRLHAEINASVDPSLSVEEGHEIANVVREKLLENFSYLSGTTIHVDPVTASGGVLPLRARKPGKETWKAEACFKRLSRLKPGGVPSSFSSTFLLLRFSFPFPDFCFLMILPGGSFLQRQQLYTSVFSPYRME</sequence>
<feature type="domain" description="Cation efflux protein cytoplasmic" evidence="12">
    <location>
        <begin position="282"/>
        <end position="358"/>
    </location>
</feature>
<comment type="similarity">
    <text evidence="2">Belongs to the cation diffusion facilitator (CDF) transporter (TC 2.A.4) family.</text>
</comment>
<feature type="transmembrane region" description="Helical" evidence="10">
    <location>
        <begin position="156"/>
        <end position="174"/>
    </location>
</feature>
<dbReference type="EMBL" id="CP009506">
    <property type="protein sequence ID" value="AKB27436.1"/>
    <property type="molecule type" value="Genomic_DNA"/>
</dbReference>
<keyword evidence="4" id="KW-1003">Cell membrane</keyword>
<dbReference type="GO" id="GO:0008324">
    <property type="term" value="F:monoatomic cation transmembrane transporter activity"/>
    <property type="evidence" value="ECO:0007669"/>
    <property type="project" value="InterPro"/>
</dbReference>
<keyword evidence="5 10" id="KW-0812">Transmembrane</keyword>
<dbReference type="HOGENOM" id="CLU_013430_3_1_2"/>
<dbReference type="AlphaFoldDB" id="A0A0E3L7V6"/>
<dbReference type="FunFam" id="1.20.1510.10:FF:000006">
    <property type="entry name" value="Divalent cation efflux transporter"/>
    <property type="match status" value="1"/>
</dbReference>
<dbReference type="InterPro" id="IPR058533">
    <property type="entry name" value="Cation_efflux_TM"/>
</dbReference>
<organism evidence="13 14">
    <name type="scientific">Methanosarcina siciliae T4/M</name>
    <dbReference type="NCBI Taxonomy" id="1434120"/>
    <lineage>
        <taxon>Archaea</taxon>
        <taxon>Methanobacteriati</taxon>
        <taxon>Methanobacteriota</taxon>
        <taxon>Stenosarchaea group</taxon>
        <taxon>Methanomicrobia</taxon>
        <taxon>Methanosarcinales</taxon>
        <taxon>Methanosarcinaceae</taxon>
        <taxon>Methanosarcina</taxon>
    </lineage>
</organism>
<feature type="transmembrane region" description="Helical" evidence="10">
    <location>
        <begin position="89"/>
        <end position="113"/>
    </location>
</feature>
<dbReference type="NCBIfam" id="TIGR01297">
    <property type="entry name" value="CDF"/>
    <property type="match status" value="1"/>
</dbReference>
<gene>
    <name evidence="13" type="ORF">MSSIT_0717</name>
</gene>
<dbReference type="GeneID" id="24859492"/>
<evidence type="ECO:0000256" key="3">
    <source>
        <dbReference type="ARBA" id="ARBA00022448"/>
    </source>
</evidence>
<evidence type="ECO:0000256" key="7">
    <source>
        <dbReference type="ARBA" id="ARBA00023065"/>
    </source>
</evidence>
<dbReference type="SUPFAM" id="SSF161111">
    <property type="entry name" value="Cation efflux protein transmembrane domain-like"/>
    <property type="match status" value="1"/>
</dbReference>
<evidence type="ECO:0000256" key="9">
    <source>
        <dbReference type="SAM" id="MobiDB-lite"/>
    </source>
</evidence>
<dbReference type="InterPro" id="IPR036837">
    <property type="entry name" value="Cation_efflux_CTD_sf"/>
</dbReference>
<feature type="domain" description="Cation efflux protein transmembrane" evidence="11">
    <location>
        <begin position="88"/>
        <end position="277"/>
    </location>
</feature>
<protein>
    <submittedName>
        <fullName evidence="13">Cobalt-zinc-cadmium resistance protein</fullName>
    </submittedName>
</protein>
<reference evidence="13 14" key="1">
    <citation type="submission" date="2014-07" db="EMBL/GenBank/DDBJ databases">
        <title>Methanogenic archaea and the global carbon cycle.</title>
        <authorList>
            <person name="Henriksen J.R."/>
            <person name="Luke J."/>
            <person name="Reinhart S."/>
            <person name="Benedict M.N."/>
            <person name="Youngblut N.D."/>
            <person name="Metcalf M.E."/>
            <person name="Whitaker R.J."/>
            <person name="Metcalf W.W."/>
        </authorList>
    </citation>
    <scope>NUCLEOTIDE SEQUENCE [LARGE SCALE GENOMIC DNA]</scope>
    <source>
        <strain evidence="13 14">T4/M</strain>
    </source>
</reference>
<dbReference type="KEGG" id="msw:MSSIT_0717"/>
<evidence type="ECO:0000256" key="10">
    <source>
        <dbReference type="SAM" id="Phobius"/>
    </source>
</evidence>
<keyword evidence="8 10" id="KW-0472">Membrane</keyword>
<dbReference type="Gene3D" id="1.20.1510.10">
    <property type="entry name" value="Cation efflux protein transmembrane domain"/>
    <property type="match status" value="1"/>
</dbReference>
<dbReference type="GO" id="GO:0005886">
    <property type="term" value="C:plasma membrane"/>
    <property type="evidence" value="ECO:0007669"/>
    <property type="project" value="UniProtKB-SubCell"/>
</dbReference>
<dbReference type="SUPFAM" id="SSF160240">
    <property type="entry name" value="Cation efflux protein cytoplasmic domain-like"/>
    <property type="match status" value="1"/>
</dbReference>
<proteinExistence type="inferred from homology"/>
<evidence type="ECO:0000256" key="2">
    <source>
        <dbReference type="ARBA" id="ARBA00008114"/>
    </source>
</evidence>
<feature type="transmembrane region" description="Helical" evidence="10">
    <location>
        <begin position="186"/>
        <end position="203"/>
    </location>
</feature>
<dbReference type="PATRIC" id="fig|1434120.4.peg.915"/>
<keyword evidence="7" id="KW-0406">Ion transport</keyword>
<evidence type="ECO:0000313" key="13">
    <source>
        <dbReference type="EMBL" id="AKB27436.1"/>
    </source>
</evidence>
<evidence type="ECO:0000259" key="12">
    <source>
        <dbReference type="Pfam" id="PF16916"/>
    </source>
</evidence>